<dbReference type="EMBL" id="AEXY01000004">
    <property type="protein sequence ID" value="EGD37521.1"/>
    <property type="molecule type" value="Genomic_DNA"/>
</dbReference>
<organism evidence="1 2">
    <name type="scientific">Streptococcus sanguinis SK150</name>
    <dbReference type="NCBI Taxonomy" id="888811"/>
    <lineage>
        <taxon>Bacteria</taxon>
        <taxon>Bacillati</taxon>
        <taxon>Bacillota</taxon>
        <taxon>Bacilli</taxon>
        <taxon>Lactobacillales</taxon>
        <taxon>Streptococcaceae</taxon>
        <taxon>Streptococcus</taxon>
    </lineage>
</organism>
<dbReference type="AlphaFoldDB" id="F0IKA0"/>
<protein>
    <submittedName>
        <fullName evidence="1">Uncharacterized protein</fullName>
    </submittedName>
</protein>
<dbReference type="Proteomes" id="UP000003530">
    <property type="component" value="Unassembled WGS sequence"/>
</dbReference>
<gene>
    <name evidence="1" type="ORF">HMPREF9383_0552</name>
</gene>
<proteinExistence type="predicted"/>
<evidence type="ECO:0000313" key="2">
    <source>
        <dbReference type="Proteomes" id="UP000003530"/>
    </source>
</evidence>
<accession>F0IKA0</accession>
<name>F0IKA0_STRSA</name>
<sequence length="116" mass="13579">MFKIKLNNLLRGEKIMINYEELYDNLEDFISNLEIRLTKNIFGGEFQQEVKSFGSELFNLCKHKQFDIESVDILALPSFVELFNHTPKQSQGYLATSVEKFFIEVVEPTKDEQLHS</sequence>
<comment type="caution">
    <text evidence="1">The sequence shown here is derived from an EMBL/GenBank/DDBJ whole genome shotgun (WGS) entry which is preliminary data.</text>
</comment>
<evidence type="ECO:0000313" key="1">
    <source>
        <dbReference type="EMBL" id="EGD37521.1"/>
    </source>
</evidence>
<reference evidence="1 2" key="1">
    <citation type="submission" date="2011-02" db="EMBL/GenBank/DDBJ databases">
        <authorList>
            <person name="Muzny D."/>
            <person name="Qin X."/>
            <person name="Deng J."/>
            <person name="Jiang H."/>
            <person name="Liu Y."/>
            <person name="Qu J."/>
            <person name="Song X.-Z."/>
            <person name="Zhang L."/>
            <person name="Thornton R."/>
            <person name="Coyle M."/>
            <person name="Francisco L."/>
            <person name="Jackson L."/>
            <person name="Javaid M."/>
            <person name="Korchina V."/>
            <person name="Kovar C."/>
            <person name="Mata R."/>
            <person name="Mathew T."/>
            <person name="Ngo R."/>
            <person name="Nguyen L."/>
            <person name="Nguyen N."/>
            <person name="Okwuonu G."/>
            <person name="Ongeri F."/>
            <person name="Pham C."/>
            <person name="Simmons D."/>
            <person name="Wilczek-Boney K."/>
            <person name="Hale W."/>
            <person name="Jakkamsetti A."/>
            <person name="Pham P."/>
            <person name="Ruth R."/>
            <person name="San Lucas F."/>
            <person name="Warren J."/>
            <person name="Zhang J."/>
            <person name="Zhao Z."/>
            <person name="Zhou C."/>
            <person name="Zhu D."/>
            <person name="Lee S."/>
            <person name="Bess C."/>
            <person name="Blankenburg K."/>
            <person name="Forbes L."/>
            <person name="Fu Q."/>
            <person name="Gubbala S."/>
            <person name="Hirani K."/>
            <person name="Jayaseelan J.C."/>
            <person name="Lara F."/>
            <person name="Munidasa M."/>
            <person name="Palculict T."/>
            <person name="Patil S."/>
            <person name="Pu L.-L."/>
            <person name="Saada N."/>
            <person name="Tang L."/>
            <person name="Weissenberger G."/>
            <person name="Zhu Y."/>
            <person name="Hemphill L."/>
            <person name="Shang Y."/>
            <person name="Youmans B."/>
            <person name="Ayvaz T."/>
            <person name="Ross M."/>
            <person name="Santibanez J."/>
            <person name="Aqrawi P."/>
            <person name="Gross S."/>
            <person name="Joshi V."/>
            <person name="Fowler G."/>
            <person name="Nazareth L."/>
            <person name="Reid J."/>
            <person name="Worley K."/>
            <person name="Petrosino J."/>
            <person name="Highlander S."/>
            <person name="Gibbs R."/>
        </authorList>
    </citation>
    <scope>NUCLEOTIDE SEQUENCE [LARGE SCALE GENOMIC DNA]</scope>
    <source>
        <strain evidence="1 2">SK150</strain>
    </source>
</reference>
<dbReference type="HOGENOM" id="CLU_181602_0_0_9"/>